<dbReference type="PANTHER" id="PTHR34215:SF1">
    <property type="entry name" value="YLXR DOMAIN-CONTAINING PROTEIN"/>
    <property type="match status" value="1"/>
</dbReference>
<dbReference type="InterPro" id="IPR007393">
    <property type="entry name" value="YlxR_dom"/>
</dbReference>
<dbReference type="STRING" id="1121416.SAMN02745220_02524"/>
<dbReference type="PANTHER" id="PTHR34215">
    <property type="entry name" value="BLL0784 PROTEIN"/>
    <property type="match status" value="1"/>
</dbReference>
<organism evidence="2 3">
    <name type="scientific">Desulfopila aestuarii DSM 18488</name>
    <dbReference type="NCBI Taxonomy" id="1121416"/>
    <lineage>
        <taxon>Bacteria</taxon>
        <taxon>Pseudomonadati</taxon>
        <taxon>Thermodesulfobacteriota</taxon>
        <taxon>Desulfobulbia</taxon>
        <taxon>Desulfobulbales</taxon>
        <taxon>Desulfocapsaceae</taxon>
        <taxon>Desulfopila</taxon>
    </lineage>
</organism>
<evidence type="ECO:0000313" key="3">
    <source>
        <dbReference type="Proteomes" id="UP000184603"/>
    </source>
</evidence>
<name>A0A1M7Y8N6_9BACT</name>
<feature type="domain" description="YlxR" evidence="1">
    <location>
        <begin position="5"/>
        <end position="65"/>
    </location>
</feature>
<proteinExistence type="predicted"/>
<protein>
    <recommendedName>
        <fullName evidence="1">YlxR domain-containing protein</fullName>
    </recommendedName>
</protein>
<dbReference type="SUPFAM" id="SSF64376">
    <property type="entry name" value="YlxR-like"/>
    <property type="match status" value="1"/>
</dbReference>
<gene>
    <name evidence="2" type="ORF">SAMN02745220_02524</name>
</gene>
<dbReference type="Pfam" id="PF04296">
    <property type="entry name" value="YlxR"/>
    <property type="match status" value="1"/>
</dbReference>
<dbReference type="EMBL" id="FRFE01000011">
    <property type="protein sequence ID" value="SHO48888.1"/>
    <property type="molecule type" value="Genomic_DNA"/>
</dbReference>
<evidence type="ECO:0000259" key="1">
    <source>
        <dbReference type="Pfam" id="PF04296"/>
    </source>
</evidence>
<dbReference type="AlphaFoldDB" id="A0A1M7Y8N6"/>
<accession>A0A1M7Y8N6</accession>
<dbReference type="Gene3D" id="3.30.1230.10">
    <property type="entry name" value="YlxR-like"/>
    <property type="match status" value="1"/>
</dbReference>
<dbReference type="InterPro" id="IPR035931">
    <property type="entry name" value="YlxR-like_sf"/>
</dbReference>
<sequence length="67" mass="7752">MEPIRTCVACGRKGEKSALQRFVWGEDSPIRDTDGCAPGRGAYCCRDERCLERFAGQRKKWKRVFRL</sequence>
<reference evidence="2 3" key="1">
    <citation type="submission" date="2016-12" db="EMBL/GenBank/DDBJ databases">
        <authorList>
            <person name="Song W.-J."/>
            <person name="Kurnit D.M."/>
        </authorList>
    </citation>
    <scope>NUCLEOTIDE SEQUENCE [LARGE SCALE GENOMIC DNA]</scope>
    <source>
        <strain evidence="2 3">DSM 18488</strain>
    </source>
</reference>
<dbReference type="RefSeq" id="WP_200802377.1">
    <property type="nucleotide sequence ID" value="NZ_FRFE01000011.1"/>
</dbReference>
<dbReference type="Proteomes" id="UP000184603">
    <property type="component" value="Unassembled WGS sequence"/>
</dbReference>
<keyword evidence="3" id="KW-1185">Reference proteome</keyword>
<dbReference type="InterPro" id="IPR037465">
    <property type="entry name" value="YlxR"/>
</dbReference>
<evidence type="ECO:0000313" key="2">
    <source>
        <dbReference type="EMBL" id="SHO48888.1"/>
    </source>
</evidence>